<dbReference type="PRINTS" id="PR01638">
    <property type="entry name" value="MHCCLASSI"/>
</dbReference>
<gene>
    <name evidence="6" type="primary">LOC117346117</name>
</gene>
<comment type="similarity">
    <text evidence="2">Belongs to the MHC class I family.</text>
</comment>
<dbReference type="RefSeq" id="XP_033771404.1">
    <property type="nucleotide sequence ID" value="XM_033915513.1"/>
</dbReference>
<dbReference type="Gene3D" id="3.30.500.10">
    <property type="entry name" value="MHC class I-like antigen recognition-like"/>
    <property type="match status" value="1"/>
</dbReference>
<dbReference type="InterPro" id="IPR003597">
    <property type="entry name" value="Ig_C1-set"/>
</dbReference>
<feature type="transmembrane region" description="Helical" evidence="3">
    <location>
        <begin position="321"/>
        <end position="346"/>
    </location>
</feature>
<organism evidence="5 6">
    <name type="scientific">Geotrypetes seraphini</name>
    <name type="common">Gaboon caecilian</name>
    <name type="synonym">Caecilia seraphini</name>
    <dbReference type="NCBI Taxonomy" id="260995"/>
    <lineage>
        <taxon>Eukaryota</taxon>
        <taxon>Metazoa</taxon>
        <taxon>Chordata</taxon>
        <taxon>Craniata</taxon>
        <taxon>Vertebrata</taxon>
        <taxon>Euteleostomi</taxon>
        <taxon>Amphibia</taxon>
        <taxon>Gymnophiona</taxon>
        <taxon>Geotrypetes</taxon>
    </lineage>
</organism>
<keyword evidence="3" id="KW-1133">Transmembrane helix</keyword>
<evidence type="ECO:0000259" key="4">
    <source>
        <dbReference type="PROSITE" id="PS50835"/>
    </source>
</evidence>
<keyword evidence="3" id="KW-0812">Transmembrane</keyword>
<protein>
    <submittedName>
        <fullName evidence="6">Class I histocompatibility antigen, F10 alpha chain-like isoform X1</fullName>
    </submittedName>
</protein>
<dbReference type="InterPro" id="IPR011162">
    <property type="entry name" value="MHC_I/II-like_Ag-recog"/>
</dbReference>
<dbReference type="PANTHER" id="PTHR16675:SF193">
    <property type="entry name" value="LOC571647 PROTEIN-RELATED"/>
    <property type="match status" value="1"/>
</dbReference>
<sequence length="370" mass="41475">MMFPVLEGQRPGGCYAFLGSLAVLALYADGVVPVSHILTYKYSATYDHTGLLDFTAEGQVDDVLIDSYDRATWRKVPRQRWLLEAMEPEYWERGSLSRRKKEILFQQNMEILRRRTNESRGIHTLQWSHGCELTEGGYVHGTSNFAYDGRDFLVFDKSNLRWIAASPYAEVTRQKWDADVEQNQALWGYLEEDCLKWLKTFLHLGKTEFERQAAPQVNITSWYSSDGTTLILSCLAIGFYPPTLRMTWLRNESDSGAPQGPSRDILPNPDGTYQLRATLHLSALEDGGPYACRVDHEARAEPQIVVWDPQTVRGRGARPGIAVGAMLGTLILLALLTGAATVILIIRRRGGKTGSLESLTDEVSTASTVL</sequence>
<feature type="domain" description="Ig-like" evidence="4">
    <location>
        <begin position="215"/>
        <end position="305"/>
    </location>
</feature>
<evidence type="ECO:0000256" key="3">
    <source>
        <dbReference type="SAM" id="Phobius"/>
    </source>
</evidence>
<dbReference type="FunFam" id="3.30.500.10:FF:000001">
    <property type="entry name" value="H-2 class I histocompatibility antigen, alpha chain"/>
    <property type="match status" value="1"/>
</dbReference>
<dbReference type="InterPro" id="IPR007110">
    <property type="entry name" value="Ig-like_dom"/>
</dbReference>
<evidence type="ECO:0000313" key="5">
    <source>
        <dbReference type="Proteomes" id="UP000515159"/>
    </source>
</evidence>
<dbReference type="InterPro" id="IPR001039">
    <property type="entry name" value="MHC_I_a_a1/a2"/>
</dbReference>
<dbReference type="Proteomes" id="UP000515159">
    <property type="component" value="Chromosome 12"/>
</dbReference>
<dbReference type="GO" id="GO:0005615">
    <property type="term" value="C:extracellular space"/>
    <property type="evidence" value="ECO:0007669"/>
    <property type="project" value="TreeGrafter"/>
</dbReference>
<dbReference type="InParanoid" id="A0A6P8NLE3"/>
<dbReference type="GO" id="GO:0006955">
    <property type="term" value="P:immune response"/>
    <property type="evidence" value="ECO:0007669"/>
    <property type="project" value="TreeGrafter"/>
</dbReference>
<dbReference type="KEGG" id="gsh:117346117"/>
<dbReference type="InterPro" id="IPR050208">
    <property type="entry name" value="MHC_class-I_related"/>
</dbReference>
<accession>A0A6P8NLE3</accession>
<name>A0A6P8NLE3_GEOSA</name>
<evidence type="ECO:0000313" key="6">
    <source>
        <dbReference type="RefSeq" id="XP_033771404.1"/>
    </source>
</evidence>
<keyword evidence="3" id="KW-0472">Membrane</keyword>
<dbReference type="InterPro" id="IPR011161">
    <property type="entry name" value="MHC_I-like_Ag-recog"/>
</dbReference>
<reference evidence="6" key="1">
    <citation type="submission" date="2025-08" db="UniProtKB">
        <authorList>
            <consortium name="RefSeq"/>
        </authorList>
    </citation>
    <scope>IDENTIFICATION</scope>
</reference>
<dbReference type="Gene3D" id="2.60.40.10">
    <property type="entry name" value="Immunoglobulins"/>
    <property type="match status" value="1"/>
</dbReference>
<evidence type="ECO:0000256" key="1">
    <source>
        <dbReference type="ARBA" id="ARBA00023180"/>
    </source>
</evidence>
<dbReference type="Pfam" id="PF07654">
    <property type="entry name" value="C1-set"/>
    <property type="match status" value="1"/>
</dbReference>
<dbReference type="InterPro" id="IPR003006">
    <property type="entry name" value="Ig/MHC_CS"/>
</dbReference>
<proteinExistence type="inferred from homology"/>
<dbReference type="OrthoDB" id="8936120at2759"/>
<dbReference type="PROSITE" id="PS00290">
    <property type="entry name" value="IG_MHC"/>
    <property type="match status" value="1"/>
</dbReference>
<dbReference type="GO" id="GO:0009897">
    <property type="term" value="C:external side of plasma membrane"/>
    <property type="evidence" value="ECO:0007669"/>
    <property type="project" value="TreeGrafter"/>
</dbReference>
<dbReference type="PROSITE" id="PS50835">
    <property type="entry name" value="IG_LIKE"/>
    <property type="match status" value="1"/>
</dbReference>
<dbReference type="GeneID" id="117346117"/>
<evidence type="ECO:0000256" key="2">
    <source>
        <dbReference type="RuleBase" id="RU004439"/>
    </source>
</evidence>
<dbReference type="InterPro" id="IPR036179">
    <property type="entry name" value="Ig-like_dom_sf"/>
</dbReference>
<dbReference type="SUPFAM" id="SSF48726">
    <property type="entry name" value="Immunoglobulin"/>
    <property type="match status" value="1"/>
</dbReference>
<dbReference type="PANTHER" id="PTHR16675">
    <property type="entry name" value="MHC CLASS I-RELATED"/>
    <property type="match status" value="1"/>
</dbReference>
<dbReference type="AlphaFoldDB" id="A0A6P8NLE3"/>
<dbReference type="InterPro" id="IPR037055">
    <property type="entry name" value="MHC_I-like_Ag-recog_sf"/>
</dbReference>
<keyword evidence="5" id="KW-1185">Reference proteome</keyword>
<keyword evidence="1" id="KW-0325">Glycoprotein</keyword>
<dbReference type="SMART" id="SM00407">
    <property type="entry name" value="IGc1"/>
    <property type="match status" value="1"/>
</dbReference>
<dbReference type="InterPro" id="IPR013783">
    <property type="entry name" value="Ig-like_fold"/>
</dbReference>
<dbReference type="SUPFAM" id="SSF54452">
    <property type="entry name" value="MHC antigen-recognition domain"/>
    <property type="match status" value="1"/>
</dbReference>
<dbReference type="Pfam" id="PF00129">
    <property type="entry name" value="MHC_I"/>
    <property type="match status" value="1"/>
</dbReference>